<protein>
    <submittedName>
        <fullName evidence="2">DUF89 family protein</fullName>
    </submittedName>
</protein>
<dbReference type="InterPro" id="IPR036075">
    <property type="entry name" value="ARMT-1-like_metal-bd_sf"/>
</dbReference>
<dbReference type="InterPro" id="IPR002791">
    <property type="entry name" value="ARMT1-like_metal-bd"/>
</dbReference>
<comment type="caution">
    <text evidence="2">The sequence shown here is derived from an EMBL/GenBank/DDBJ whole genome shotgun (WGS) entry which is preliminary data.</text>
</comment>
<organism evidence="2">
    <name type="scientific">Ignisphaera aggregans</name>
    <dbReference type="NCBI Taxonomy" id="334771"/>
    <lineage>
        <taxon>Archaea</taxon>
        <taxon>Thermoproteota</taxon>
        <taxon>Thermoprotei</taxon>
        <taxon>Desulfurococcales</taxon>
        <taxon>Desulfurococcaceae</taxon>
        <taxon>Ignisphaera</taxon>
    </lineage>
</organism>
<dbReference type="AlphaFoldDB" id="A0A7C4BB25"/>
<gene>
    <name evidence="2" type="ORF">ENV14_01340</name>
</gene>
<feature type="domain" description="Damage-control phosphatase ARMT1-like metal-binding" evidence="1">
    <location>
        <begin position="58"/>
        <end position="294"/>
    </location>
</feature>
<dbReference type="Pfam" id="PF01937">
    <property type="entry name" value="ARMT1-like_dom"/>
    <property type="match status" value="1"/>
</dbReference>
<reference evidence="2" key="1">
    <citation type="journal article" date="2020" name="mSystems">
        <title>Genome- and Community-Level Interaction Insights into Carbon Utilization and Element Cycling Functions of Hydrothermarchaeota in Hydrothermal Sediment.</title>
        <authorList>
            <person name="Zhou Z."/>
            <person name="Liu Y."/>
            <person name="Xu W."/>
            <person name="Pan J."/>
            <person name="Luo Z.H."/>
            <person name="Li M."/>
        </authorList>
    </citation>
    <scope>NUCLEOTIDE SEQUENCE [LARGE SCALE GENOMIC DNA]</scope>
    <source>
        <strain evidence="2">SpSt-732</strain>
    </source>
</reference>
<evidence type="ECO:0000259" key="1">
    <source>
        <dbReference type="Pfam" id="PF01937"/>
    </source>
</evidence>
<dbReference type="SUPFAM" id="SSF111321">
    <property type="entry name" value="AF1104-like"/>
    <property type="match status" value="1"/>
</dbReference>
<dbReference type="EMBL" id="DTFF01000012">
    <property type="protein sequence ID" value="HGI87033.1"/>
    <property type="molecule type" value="Genomic_DNA"/>
</dbReference>
<proteinExistence type="predicted"/>
<evidence type="ECO:0000313" key="2">
    <source>
        <dbReference type="EMBL" id="HGI87033.1"/>
    </source>
</evidence>
<accession>A0A7C4BB25</accession>
<dbReference type="PIRSF" id="PIRSF006593">
    <property type="entry name" value="UCP006593"/>
    <property type="match status" value="1"/>
</dbReference>
<name>A0A7C4BB25_9CREN</name>
<dbReference type="InterPro" id="IPR014444">
    <property type="entry name" value="PH1575-like"/>
</dbReference>
<sequence length="302" mass="33265">MLKLYPQCIVCQINVRYRDLEKAKGLDTQARLHVMRGVLDITQNFLDACLSGKGSCVPTELATKLFRYIKSVLNNPDPYFEDKVQAHKEALKVYEAAKEVVFSEKGLRARLYRALQFSLVGNLLDMGVVNYTPPKVEDVVKKARGMQIHGSVDEALDLLLRSRSIAVILDNAGESVFDRLVADVLKASGARVYAVVKRGAFQNDVTIADVQFAMLSKSFDEVYDTGTDASSIFLSELGEKARALIKGCDVILSKGMANYEYITEVASILSKPIVYALVAKCLPVSIDTGIPLGEAGIRIYMP</sequence>
<dbReference type="Gene3D" id="3.40.50.10880">
    <property type="entry name" value="Uncharacterised protein PF01937, DUF89, domain 3"/>
    <property type="match status" value="1"/>
</dbReference>
<dbReference type="Gene3D" id="1.10.285.20">
    <property type="entry name" value="Uncharacterised protein PF01937, DUF89, domain 2"/>
    <property type="match status" value="1"/>
</dbReference>